<dbReference type="Pfam" id="PF12804">
    <property type="entry name" value="NTP_transf_3"/>
    <property type="match status" value="1"/>
</dbReference>
<dbReference type="CDD" id="cd04182">
    <property type="entry name" value="GT_2_like_f"/>
    <property type="match status" value="1"/>
</dbReference>
<dbReference type="PANTHER" id="PTHR43777">
    <property type="entry name" value="MOLYBDENUM COFACTOR CYTIDYLYLTRANSFERASE"/>
    <property type="match status" value="1"/>
</dbReference>
<dbReference type="Gene3D" id="3.90.550.10">
    <property type="entry name" value="Spore Coat Polysaccharide Biosynthesis Protein SpsA, Chain A"/>
    <property type="match status" value="1"/>
</dbReference>
<evidence type="ECO:0000313" key="3">
    <source>
        <dbReference type="Proteomes" id="UP000595823"/>
    </source>
</evidence>
<proteinExistence type="predicted"/>
<dbReference type="GO" id="GO:0016779">
    <property type="term" value="F:nucleotidyltransferase activity"/>
    <property type="evidence" value="ECO:0007669"/>
    <property type="project" value="UniProtKB-ARBA"/>
</dbReference>
<accession>A0A7T6Z0I7</accession>
<dbReference type="AlphaFoldDB" id="A0A7T6Z0I7"/>
<evidence type="ECO:0000313" key="2">
    <source>
        <dbReference type="EMBL" id="QQK74716.1"/>
    </source>
</evidence>
<dbReference type="SUPFAM" id="SSF53448">
    <property type="entry name" value="Nucleotide-diphospho-sugar transferases"/>
    <property type="match status" value="1"/>
</dbReference>
<dbReference type="KEGG" id="scia:HUG15_03245"/>
<reference evidence="2 3" key="1">
    <citation type="submission" date="2020-06" db="EMBL/GenBank/DDBJ databases">
        <title>Genomic analysis of Salicibibacter sp. NKC5-3.</title>
        <authorList>
            <person name="Oh Y.J."/>
        </authorList>
    </citation>
    <scope>NUCLEOTIDE SEQUENCE [LARGE SCALE GENOMIC DNA]</scope>
    <source>
        <strain evidence="2 3">NKC5-3</strain>
    </source>
</reference>
<gene>
    <name evidence="2" type="ORF">HUG15_03245</name>
</gene>
<feature type="domain" description="MobA-like NTP transferase" evidence="1">
    <location>
        <begin position="1"/>
        <end position="161"/>
    </location>
</feature>
<keyword evidence="3" id="KW-1185">Reference proteome</keyword>
<dbReference type="PANTHER" id="PTHR43777:SF1">
    <property type="entry name" value="MOLYBDENUM COFACTOR CYTIDYLYLTRANSFERASE"/>
    <property type="match status" value="1"/>
</dbReference>
<dbReference type="Proteomes" id="UP000595823">
    <property type="component" value="Chromosome"/>
</dbReference>
<sequence length="188" mass="21376">MAAGQSKRMNDFKQLLPICGTPMLANVINKVLSFPFERVLGVIGYQAELLMSEIHVEDSRFSWLNNKDYKDGMSTSLKKAAAYCSTQHNGLMVFLGDQPFITQDTIRSLLSKIEEQRALKRVVIQPSYQKERGHPVFLSKELFPHLYRLEGDIGAKQIFSAADIHEIFPVKDKGVISDIDNPKDYFYS</sequence>
<dbReference type="InterPro" id="IPR025877">
    <property type="entry name" value="MobA-like_NTP_Trfase"/>
</dbReference>
<organism evidence="2 3">
    <name type="scientific">Salicibibacter cibarius</name>
    <dbReference type="NCBI Taxonomy" id="2743000"/>
    <lineage>
        <taxon>Bacteria</taxon>
        <taxon>Bacillati</taxon>
        <taxon>Bacillota</taxon>
        <taxon>Bacilli</taxon>
        <taxon>Bacillales</taxon>
        <taxon>Bacillaceae</taxon>
        <taxon>Salicibibacter</taxon>
    </lineage>
</organism>
<keyword evidence="2" id="KW-0808">Transferase</keyword>
<dbReference type="InterPro" id="IPR029044">
    <property type="entry name" value="Nucleotide-diphossugar_trans"/>
</dbReference>
<dbReference type="EMBL" id="CP054705">
    <property type="protein sequence ID" value="QQK74716.1"/>
    <property type="molecule type" value="Genomic_DNA"/>
</dbReference>
<name>A0A7T6Z0I7_9BACI</name>
<evidence type="ECO:0000259" key="1">
    <source>
        <dbReference type="Pfam" id="PF12804"/>
    </source>
</evidence>
<protein>
    <submittedName>
        <fullName evidence="2">Nucleotidyltransferase family protein</fullName>
    </submittedName>
</protein>